<sequence>MSLIPDYERYDAVALADLVASKAVSPLELLETAIERVETLNPALNAVVHKHYDLARAAIGNGLPDGPFRGVPFLLKDLDLALAGTVLSNGSRLFANFVPDYDSTLVARYKAAGLVIFGKTNSAELGNSSACEPLAFGPTRNPWNTAYSTAGSSGGTAAAVAAGLVPMAHGTDGGGSIRMPASLCGLFGLKPSRGRTPSGPKASEIYFGMSASHALTRSVRDSARLLDATAGAEAGGRSSLPAPAVSFEAHAGRDPTPLRIALMKTPFSGRAVDPACAATVERAARFCEQLGHHVEEARPAVDSSRLGTLFRRLGAAFTLALVEDFAAAHGIADPRALMEPITAAAMDEALSLSAVDHVRAIDGAHAVGRILAAFFEDYDLLLSPVTAQARLSIGHLDPDSTDLARFGERLGAFGGFTGHFNAAGMPAMSVPFDVVDGMPVGVQFGAALGREDRLFALAGQIERARPWIGALPLGEALQAA</sequence>
<name>A0ABU0H586_9HYPH</name>
<feature type="domain" description="Amidase" evidence="2">
    <location>
        <begin position="28"/>
        <end position="454"/>
    </location>
</feature>
<dbReference type="Pfam" id="PF01425">
    <property type="entry name" value="Amidase"/>
    <property type="match status" value="1"/>
</dbReference>
<protein>
    <submittedName>
        <fullName evidence="3">Asp-tRNA(Asn)/Glu-tRNA(Gln) amidotransferase A subunit family amidase</fullName>
    </submittedName>
</protein>
<accession>A0ABU0H586</accession>
<dbReference type="RefSeq" id="WP_266347555.1">
    <property type="nucleotide sequence ID" value="NZ_JAPKNG010000001.1"/>
</dbReference>
<reference evidence="3 4" key="1">
    <citation type="submission" date="2023-07" db="EMBL/GenBank/DDBJ databases">
        <title>Genomic Encyclopedia of Type Strains, Phase IV (KMG-IV): sequencing the most valuable type-strain genomes for metagenomic binning, comparative biology and taxonomic classification.</title>
        <authorList>
            <person name="Goeker M."/>
        </authorList>
    </citation>
    <scope>NUCLEOTIDE SEQUENCE [LARGE SCALE GENOMIC DNA]</scope>
    <source>
        <strain evidence="3 4">B6-8</strain>
    </source>
</reference>
<evidence type="ECO:0000313" key="3">
    <source>
        <dbReference type="EMBL" id="MDQ0436664.1"/>
    </source>
</evidence>
<dbReference type="Gene3D" id="3.90.1300.10">
    <property type="entry name" value="Amidase signature (AS) domain"/>
    <property type="match status" value="1"/>
</dbReference>
<dbReference type="InterPro" id="IPR023631">
    <property type="entry name" value="Amidase_dom"/>
</dbReference>
<gene>
    <name evidence="3" type="ORF">QO014_001034</name>
</gene>
<dbReference type="PANTHER" id="PTHR11895">
    <property type="entry name" value="TRANSAMIDASE"/>
    <property type="match status" value="1"/>
</dbReference>
<dbReference type="Proteomes" id="UP001241603">
    <property type="component" value="Unassembled WGS sequence"/>
</dbReference>
<dbReference type="EMBL" id="JAUSVO010000001">
    <property type="protein sequence ID" value="MDQ0436664.1"/>
    <property type="molecule type" value="Genomic_DNA"/>
</dbReference>
<dbReference type="InterPro" id="IPR036928">
    <property type="entry name" value="AS_sf"/>
</dbReference>
<evidence type="ECO:0000256" key="1">
    <source>
        <dbReference type="ARBA" id="ARBA00009199"/>
    </source>
</evidence>
<dbReference type="InterPro" id="IPR000120">
    <property type="entry name" value="Amidase"/>
</dbReference>
<comment type="caution">
    <text evidence="3">The sequence shown here is derived from an EMBL/GenBank/DDBJ whole genome shotgun (WGS) entry which is preliminary data.</text>
</comment>
<keyword evidence="4" id="KW-1185">Reference proteome</keyword>
<evidence type="ECO:0000259" key="2">
    <source>
        <dbReference type="Pfam" id="PF01425"/>
    </source>
</evidence>
<comment type="similarity">
    <text evidence="1">Belongs to the amidase family.</text>
</comment>
<evidence type="ECO:0000313" key="4">
    <source>
        <dbReference type="Proteomes" id="UP001241603"/>
    </source>
</evidence>
<proteinExistence type="inferred from homology"/>
<dbReference type="PANTHER" id="PTHR11895:SF7">
    <property type="entry name" value="GLUTAMYL-TRNA(GLN) AMIDOTRANSFERASE SUBUNIT A, MITOCHONDRIAL"/>
    <property type="match status" value="1"/>
</dbReference>
<dbReference type="SUPFAM" id="SSF75304">
    <property type="entry name" value="Amidase signature (AS) enzymes"/>
    <property type="match status" value="1"/>
</dbReference>
<organism evidence="3 4">
    <name type="scientific">Kaistia dalseonensis</name>
    <dbReference type="NCBI Taxonomy" id="410840"/>
    <lineage>
        <taxon>Bacteria</taxon>
        <taxon>Pseudomonadati</taxon>
        <taxon>Pseudomonadota</taxon>
        <taxon>Alphaproteobacteria</taxon>
        <taxon>Hyphomicrobiales</taxon>
        <taxon>Kaistiaceae</taxon>
        <taxon>Kaistia</taxon>
    </lineage>
</organism>